<proteinExistence type="inferred from homology"/>
<evidence type="ECO:0000256" key="2">
    <source>
        <dbReference type="ARBA" id="ARBA00022490"/>
    </source>
</evidence>
<evidence type="ECO:0000313" key="13">
    <source>
        <dbReference type="WBParaSite" id="TTAC_0000916901-mRNA-1"/>
    </source>
</evidence>
<dbReference type="EC" id="2.7.4.24" evidence="9"/>
<feature type="region of interest" description="Disordered" evidence="10">
    <location>
        <begin position="580"/>
        <end position="610"/>
    </location>
</feature>
<organism evidence="13">
    <name type="scientific">Hydatigena taeniaeformis</name>
    <name type="common">Feline tapeworm</name>
    <name type="synonym">Taenia taeniaeformis</name>
    <dbReference type="NCBI Taxonomy" id="6205"/>
    <lineage>
        <taxon>Eukaryota</taxon>
        <taxon>Metazoa</taxon>
        <taxon>Spiralia</taxon>
        <taxon>Lophotrochozoa</taxon>
        <taxon>Platyhelminthes</taxon>
        <taxon>Cestoda</taxon>
        <taxon>Eucestoda</taxon>
        <taxon>Cyclophyllidea</taxon>
        <taxon>Taeniidae</taxon>
        <taxon>Hydatigera</taxon>
    </lineage>
</organism>
<protein>
    <recommendedName>
        <fullName evidence="9">Inositol hexakisphosphate and diphosphoinositol-pentakisphosphate kinase</fullName>
        <ecNumber evidence="9">2.7.4.24</ecNumber>
    </recommendedName>
</protein>
<dbReference type="GO" id="GO:0033857">
    <property type="term" value="F:5-diphosphoinositol pentakisphosphate 1-kinase activity"/>
    <property type="evidence" value="ECO:0007669"/>
    <property type="project" value="TreeGrafter"/>
</dbReference>
<evidence type="ECO:0000256" key="3">
    <source>
        <dbReference type="ARBA" id="ARBA00022679"/>
    </source>
</evidence>
<dbReference type="PANTHER" id="PTHR12750:SF9">
    <property type="entry name" value="INOSITOL HEXAKISPHOSPHATE AND DIPHOSPHOINOSITOL-PENTAKISPHOSPHATE KINASE"/>
    <property type="match status" value="1"/>
</dbReference>
<dbReference type="InterPro" id="IPR037446">
    <property type="entry name" value="His_Pase_VIP1"/>
</dbReference>
<reference evidence="11 12" key="2">
    <citation type="submission" date="2018-11" db="EMBL/GenBank/DDBJ databases">
        <authorList>
            <consortium name="Pathogen Informatics"/>
        </authorList>
    </citation>
    <scope>NUCLEOTIDE SEQUENCE [LARGE SCALE GENOMIC DNA]</scope>
</reference>
<feature type="region of interest" description="Disordered" evidence="10">
    <location>
        <begin position="429"/>
        <end position="486"/>
    </location>
</feature>
<evidence type="ECO:0000256" key="8">
    <source>
        <dbReference type="ARBA" id="ARBA00034629"/>
    </source>
</evidence>
<dbReference type="Proteomes" id="UP000274429">
    <property type="component" value="Unassembled WGS sequence"/>
</dbReference>
<dbReference type="EMBL" id="UYWX01020695">
    <property type="protein sequence ID" value="VDM33884.1"/>
    <property type="molecule type" value="Genomic_DNA"/>
</dbReference>
<dbReference type="STRING" id="6205.A0A0R3X6M8"/>
<gene>
    <name evidence="11" type="ORF">TTAC_LOCUS9154</name>
</gene>
<keyword evidence="4 9" id="KW-0547">Nucleotide-binding</keyword>
<name>A0A0R3X6M8_HYDTA</name>
<dbReference type="PANTHER" id="PTHR12750">
    <property type="entry name" value="DIPHOSPHOINOSITOL PENTAKISPHOSPHATE KINASE"/>
    <property type="match status" value="1"/>
</dbReference>
<dbReference type="InterPro" id="IPR000560">
    <property type="entry name" value="His_Pase_clade-2"/>
</dbReference>
<evidence type="ECO:0000256" key="1">
    <source>
        <dbReference type="ARBA" id="ARBA00005609"/>
    </source>
</evidence>
<dbReference type="SUPFAM" id="SSF53254">
    <property type="entry name" value="Phosphoglycerate mutase-like"/>
    <property type="match status" value="1"/>
</dbReference>
<dbReference type="GO" id="GO:0005829">
    <property type="term" value="C:cytosol"/>
    <property type="evidence" value="ECO:0007669"/>
    <property type="project" value="UniProtKB-SubCell"/>
</dbReference>
<dbReference type="WBParaSite" id="TTAC_0000916901-mRNA-1">
    <property type="protein sequence ID" value="TTAC_0000916901-mRNA-1"/>
    <property type="gene ID" value="TTAC_0000916901"/>
</dbReference>
<dbReference type="OrthoDB" id="18042at2759"/>
<evidence type="ECO:0000313" key="12">
    <source>
        <dbReference type="Proteomes" id="UP000274429"/>
    </source>
</evidence>
<dbReference type="AlphaFoldDB" id="A0A0R3X6M8"/>
<keyword evidence="12" id="KW-1185">Reference proteome</keyword>
<evidence type="ECO:0000313" key="11">
    <source>
        <dbReference type="EMBL" id="VDM33884.1"/>
    </source>
</evidence>
<feature type="compositionally biased region" description="Polar residues" evidence="10">
    <location>
        <begin position="438"/>
        <end position="452"/>
    </location>
</feature>
<comment type="subcellular location">
    <subcellularLocation>
        <location evidence="9">Cytoplasm</location>
        <location evidence="9">Cytosol</location>
    </subcellularLocation>
</comment>
<comment type="similarity">
    <text evidence="1 9">Belongs to the histidine acid phosphatase family. VIP1 subfamily.</text>
</comment>
<sequence length="1042" mass="113638">MKSVPHALEKVLRRIVLELLSEDNLMSLHTYSYSKGVASPERFVRTRLYFTSESHLHSILTCLEHGGLADAATDEQWKRAMDYVSTVPELNYLSQVVIMIYEDPTVEPKTEKKFHVELHFSPGAHALCRDLPAGSGFRPGRREILLFSEINLFFSFIPSIPPSPPILPPPPSLYFFYFNTEIACPALLYLISHPLLLHIVRMCLHSHASNLCAWNQNGCCSQTSLLSSSTSLAETSFDSASEHAGVDATSGHSPPTASSRKIVFSSRNQSVGKTTVTSCRSLCIDRSLPSDLHEVGRISEPPAATTNTTTATSGATTSTINKVSSKLHCEKHRKSQRFSRQTSAIYRPKENVSGLCYANVVNQDAVMGHRSRMHELWLDNMRNLHRQQQNNLKRGSERSMSTGPMVEHAVSEGNTTWLEKTLTTLCKPPQRALDLNGGNASQPPSRPTSAHLSQKHGRFTVTSSQESSSSKPQPLGNPRSPSWFTDTIDLDEDGIAITGESEVSTSHSTLDLAVATPLASKRSSPSSNSPSSKVEKSRYFSATTPGSPVKWRCRTDVSPLSTITTPISRRMSFGDQPPEFCPLQKKSSGIGVESGGAKEGGEEGGDGTDETSATIAQVYTSLDSVKPDRAKELFNQGAPVAQWLMEYFDQIEKAKWNKVGSQGDEDETGEVEVEVEQQEHRGSLKPVDYKPILSAADYLKADACASVVEWIPKASSCHDNHRGLNSAALCQWSDRDECDLHFSISPTSVSFCPNLADQTMPSRTEDVQMMPKKPFENTLEGDVEVENIPILMRNSVPKAVHIEAPSDNSREGSSNALHHDVNGLDTKELNALTYPNYQMQIDFKDTSSPCCKRRHRGLISTAVIRGSRDTYSSSVPDLVQLLNCSDSDGQSQTESMPPQNPADLMVPSAPSVPEIYPLETLHNAMTLHQLESFFTRLTTTKFPSPFTSPCLSSAGAGGGGVSSVSSAEHVSKTNSEATRGRYTPAPAPMDRNATPSSPSTSNTSTSCSTHAETRRSASEPGEFVTAASTATVMKAASYPSEQ</sequence>
<evidence type="ECO:0000256" key="6">
    <source>
        <dbReference type="ARBA" id="ARBA00022840"/>
    </source>
</evidence>
<comment type="catalytic activity">
    <reaction evidence="8">
        <text>1D-myo-inositol hexakisphosphate + ATP = 1-diphospho-1D-myo-inositol 2,3,4,5,6-pentakisphosphate + ADP</text>
        <dbReference type="Rhea" id="RHEA:37459"/>
        <dbReference type="ChEBI" id="CHEBI:30616"/>
        <dbReference type="ChEBI" id="CHEBI:58130"/>
        <dbReference type="ChEBI" id="CHEBI:74946"/>
        <dbReference type="ChEBI" id="CHEBI:456216"/>
        <dbReference type="EC" id="2.7.4.24"/>
    </reaction>
    <physiologicalReaction direction="left-to-right" evidence="8">
        <dbReference type="Rhea" id="RHEA:37460"/>
    </physiologicalReaction>
</comment>
<dbReference type="GO" id="GO:0000828">
    <property type="term" value="F:inositol hexakisphosphate kinase activity"/>
    <property type="evidence" value="ECO:0007669"/>
    <property type="project" value="UniProtKB-ARBA"/>
</dbReference>
<keyword evidence="6 9" id="KW-0067">ATP-binding</keyword>
<evidence type="ECO:0000256" key="5">
    <source>
        <dbReference type="ARBA" id="ARBA00022777"/>
    </source>
</evidence>
<dbReference type="GO" id="GO:0005524">
    <property type="term" value="F:ATP binding"/>
    <property type="evidence" value="ECO:0007669"/>
    <property type="project" value="UniProtKB-KW"/>
</dbReference>
<dbReference type="InterPro" id="IPR029033">
    <property type="entry name" value="His_PPase_superfam"/>
</dbReference>
<reference evidence="13" key="1">
    <citation type="submission" date="2016-04" db="UniProtKB">
        <authorList>
            <consortium name="WormBaseParasite"/>
        </authorList>
    </citation>
    <scope>IDENTIFICATION</scope>
</reference>
<dbReference type="Pfam" id="PF00328">
    <property type="entry name" value="His_Phos_2"/>
    <property type="match status" value="1"/>
</dbReference>
<keyword evidence="5 9" id="KW-0418">Kinase</keyword>
<dbReference type="GO" id="GO:0006020">
    <property type="term" value="P:inositol metabolic process"/>
    <property type="evidence" value="ECO:0007669"/>
    <property type="project" value="TreeGrafter"/>
</dbReference>
<accession>A0A0R3X6M8</accession>
<evidence type="ECO:0000256" key="7">
    <source>
        <dbReference type="ARBA" id="ARBA00033696"/>
    </source>
</evidence>
<comment type="function">
    <text evidence="9">Bifunctional inositol kinase that acts in concert with the IP6K kinases to synthesize the diphosphate group-containing inositol pyrophosphates diphosphoinositol pentakisphosphate, PP-InsP5, and bis-diphosphoinositol tetrakisphosphate, (PP)2-InsP4. PP-InsP5 and (PP)2-InsP4, also respectively called InsP7 and InsP8, may regulate a variety of cellular processes, including apoptosis, vesicle trafficking, cytoskeletal dynamics, and exocytosis. Phosphorylates inositol hexakisphosphate (InsP6).</text>
</comment>
<feature type="compositionally biased region" description="Low complexity" evidence="10">
    <location>
        <begin position="994"/>
        <end position="1009"/>
    </location>
</feature>
<keyword evidence="3 9" id="KW-0808">Transferase</keyword>
<feature type="region of interest" description="Disordered" evidence="10">
    <location>
        <begin position="952"/>
        <end position="1025"/>
    </location>
</feature>
<feature type="compositionally biased region" description="Low complexity" evidence="10">
    <location>
        <begin position="517"/>
        <end position="532"/>
    </location>
</feature>
<dbReference type="GO" id="GO:0032958">
    <property type="term" value="P:inositol phosphate biosynthetic process"/>
    <property type="evidence" value="ECO:0007669"/>
    <property type="project" value="TreeGrafter"/>
</dbReference>
<feature type="region of interest" description="Disordered" evidence="10">
    <location>
        <begin position="517"/>
        <end position="546"/>
    </location>
</feature>
<comment type="catalytic activity">
    <reaction evidence="7">
        <text>5-diphospho-1D-myo-inositol 1,2,3,4,6-pentakisphosphate + ATP + H(+) = 1,5-bis(diphospho)-1D-myo-inositol 2,3,4,6-tetrakisphosphate + ADP</text>
        <dbReference type="Rhea" id="RHEA:10276"/>
        <dbReference type="ChEBI" id="CHEBI:15378"/>
        <dbReference type="ChEBI" id="CHEBI:30616"/>
        <dbReference type="ChEBI" id="CHEBI:58628"/>
        <dbReference type="ChEBI" id="CHEBI:77983"/>
        <dbReference type="ChEBI" id="CHEBI:456216"/>
        <dbReference type="EC" id="2.7.4.24"/>
    </reaction>
    <physiologicalReaction direction="left-to-right" evidence="7">
        <dbReference type="Rhea" id="RHEA:10277"/>
    </physiologicalReaction>
</comment>
<evidence type="ECO:0000256" key="9">
    <source>
        <dbReference type="RuleBase" id="RU365032"/>
    </source>
</evidence>
<evidence type="ECO:0000256" key="10">
    <source>
        <dbReference type="SAM" id="MobiDB-lite"/>
    </source>
</evidence>
<evidence type="ECO:0000256" key="4">
    <source>
        <dbReference type="ARBA" id="ARBA00022741"/>
    </source>
</evidence>
<keyword evidence="2 9" id="KW-0963">Cytoplasm</keyword>